<keyword evidence="3 5" id="KW-0520">NAD</keyword>
<dbReference type="PANTHER" id="PTHR11133:SF23">
    <property type="entry name" value="SACCHAROPINE DEHYDROGENASE [NAD(+), L-LYSINE-FORMING]"/>
    <property type="match status" value="1"/>
</dbReference>
<comment type="similarity">
    <text evidence="1">Belongs to the AlaDH/PNT family.</text>
</comment>
<name>A0A3E1NMH8_9BACT</name>
<dbReference type="SMART" id="SM01003">
    <property type="entry name" value="AlaDh_PNT_N"/>
    <property type="match status" value="1"/>
</dbReference>
<dbReference type="Proteomes" id="UP000261284">
    <property type="component" value="Unassembled WGS sequence"/>
</dbReference>
<dbReference type="InterPro" id="IPR051168">
    <property type="entry name" value="AASS"/>
</dbReference>
<dbReference type="GO" id="GO:0019878">
    <property type="term" value="P:lysine biosynthetic process via aminoadipic acid"/>
    <property type="evidence" value="ECO:0007669"/>
    <property type="project" value="TreeGrafter"/>
</dbReference>
<dbReference type="EMBL" id="QTJU01000002">
    <property type="protein sequence ID" value="RFM29136.1"/>
    <property type="molecule type" value="Genomic_DNA"/>
</dbReference>
<evidence type="ECO:0000313" key="7">
    <source>
        <dbReference type="EMBL" id="RFM29136.1"/>
    </source>
</evidence>
<dbReference type="PANTHER" id="PTHR11133">
    <property type="entry name" value="SACCHAROPINE DEHYDROGENASE"/>
    <property type="match status" value="1"/>
</dbReference>
<dbReference type="AlphaFoldDB" id="A0A3E1NMH8"/>
<dbReference type="Gene3D" id="3.40.50.720">
    <property type="entry name" value="NAD(P)-binding Rossmann-like Domain"/>
    <property type="match status" value="2"/>
</dbReference>
<dbReference type="RefSeq" id="WP_116847118.1">
    <property type="nucleotide sequence ID" value="NZ_QTJU01000002.1"/>
</dbReference>
<evidence type="ECO:0000256" key="3">
    <source>
        <dbReference type="ARBA" id="ARBA00023027"/>
    </source>
</evidence>
<evidence type="ECO:0000256" key="1">
    <source>
        <dbReference type="ARBA" id="ARBA00005689"/>
    </source>
</evidence>
<evidence type="ECO:0000256" key="5">
    <source>
        <dbReference type="PIRSR" id="PIRSR018250-3"/>
    </source>
</evidence>
<dbReference type="Pfam" id="PF05222">
    <property type="entry name" value="AlaDh_PNT_N"/>
    <property type="match status" value="1"/>
</dbReference>
<organism evidence="7 8">
    <name type="scientific">Deminuibacter soli</name>
    <dbReference type="NCBI Taxonomy" id="2291815"/>
    <lineage>
        <taxon>Bacteria</taxon>
        <taxon>Pseudomonadati</taxon>
        <taxon>Bacteroidota</taxon>
        <taxon>Chitinophagia</taxon>
        <taxon>Chitinophagales</taxon>
        <taxon>Chitinophagaceae</taxon>
        <taxon>Deminuibacter</taxon>
    </lineage>
</organism>
<feature type="active site" description="Proton acceptor" evidence="4">
    <location>
        <position position="73"/>
    </location>
</feature>
<dbReference type="CDD" id="cd05199">
    <property type="entry name" value="SDH_like"/>
    <property type="match status" value="1"/>
</dbReference>
<evidence type="ECO:0000256" key="4">
    <source>
        <dbReference type="PIRSR" id="PIRSR018250-1"/>
    </source>
</evidence>
<feature type="domain" description="Alanine dehydrogenase/pyridine nucleotide transhydrogenase N-terminal" evidence="6">
    <location>
        <begin position="5"/>
        <end position="137"/>
    </location>
</feature>
<feature type="active site" description="Proton donor" evidence="4">
    <location>
        <position position="91"/>
    </location>
</feature>
<proteinExistence type="inferred from homology"/>
<dbReference type="PIRSF" id="PIRSF018250">
    <property type="entry name" value="Saccharopine_DH_Lys"/>
    <property type="match status" value="1"/>
</dbReference>
<evidence type="ECO:0000256" key="2">
    <source>
        <dbReference type="ARBA" id="ARBA00023002"/>
    </source>
</evidence>
<keyword evidence="2" id="KW-0560">Oxidoreductase</keyword>
<reference evidence="7 8" key="1">
    <citation type="submission" date="2018-08" db="EMBL/GenBank/DDBJ databases">
        <title>Chitinophagaceae sp. K23C18032701, a novel bacterium isolated from forest soil.</title>
        <authorList>
            <person name="Wang C."/>
        </authorList>
    </citation>
    <scope>NUCLEOTIDE SEQUENCE [LARGE SCALE GENOMIC DNA]</scope>
    <source>
        <strain evidence="7 8">K23C18032701</strain>
    </source>
</reference>
<comment type="caution">
    <text evidence="7">The sequence shown here is derived from an EMBL/GenBank/DDBJ whole genome shotgun (WGS) entry which is preliminary data.</text>
</comment>
<dbReference type="InterPro" id="IPR007886">
    <property type="entry name" value="AlaDH/PNT_N"/>
</dbReference>
<dbReference type="GO" id="GO:0004754">
    <property type="term" value="F:saccharopine dehydrogenase (NAD+, L-lysine-forming) activity"/>
    <property type="evidence" value="ECO:0007669"/>
    <property type="project" value="InterPro"/>
</dbReference>
<evidence type="ECO:0000259" key="6">
    <source>
        <dbReference type="SMART" id="SM01003"/>
    </source>
</evidence>
<dbReference type="InterPro" id="IPR027281">
    <property type="entry name" value="Lys1"/>
</dbReference>
<dbReference type="OrthoDB" id="1141481at2"/>
<accession>A0A3E1NMH8</accession>
<evidence type="ECO:0000313" key="8">
    <source>
        <dbReference type="Proteomes" id="UP000261284"/>
    </source>
</evidence>
<feature type="binding site" evidence="5">
    <location>
        <position position="268"/>
    </location>
    <ligand>
        <name>NAD(+)</name>
        <dbReference type="ChEBI" id="CHEBI:57540"/>
    </ligand>
</feature>
<protein>
    <submittedName>
        <fullName evidence="7">Alanine dehydrogenase</fullName>
    </submittedName>
</protein>
<dbReference type="SUPFAM" id="SSF52283">
    <property type="entry name" value="Formate/glycerate dehydrogenase catalytic domain-like"/>
    <property type="match status" value="1"/>
</dbReference>
<gene>
    <name evidence="7" type="ORF">DXN05_07050</name>
</gene>
<dbReference type="GO" id="GO:0005737">
    <property type="term" value="C:cytoplasm"/>
    <property type="evidence" value="ECO:0007669"/>
    <property type="project" value="TreeGrafter"/>
</dbReference>
<keyword evidence="8" id="KW-1185">Reference proteome</keyword>
<sequence length="399" mass="44748">MPLIGLIKEGKVPADNRVALTPDQCKWLIKHIPGLHIIAEPAPNRCFSDDEYAAAGVTVSGDISACDLLLGIKEVPATQLLTGKKYLFFSHTRKKQEANRALMQAMVRKNITLIDYECLEHDDGQRIIGFGFFAGIVGAHNGIMAYGKRTGLFNLDFVFRHHDYRELIHTYFGLKLPNIKIAVTGSGRVANGIVEIMNLMDVQEVEPGEYLQRNFNYPVYVHLKGQDLYIHRQTGTYQRDDFHANPAAYDCLFKQYCTHTDILMNGIYWDTSMPRLFEWEDMRAPDFRIKTIADITDDKGGSIPCNLGDAIIGDPVYGVNVQQRMKAAPYGDDVIDVMAVGNLPNELPRDASRYFGEQLMKYILPDLLQGSSAVIDRATILSGGKLTPQFEYLADYAAV</sequence>